<reference evidence="2" key="1">
    <citation type="submission" date="2021-10" db="EMBL/GenBank/DDBJ databases">
        <title>Roseicella aerolatum sp. nov., isolated from aerosols of e-waste dismantling site.</title>
        <authorList>
            <person name="Qin T."/>
        </authorList>
    </citation>
    <scope>NUCLEOTIDE SEQUENCE</scope>
    <source>
        <strain evidence="2">GB24</strain>
    </source>
</reference>
<keyword evidence="1" id="KW-0812">Transmembrane</keyword>
<feature type="transmembrane region" description="Helical" evidence="1">
    <location>
        <begin position="240"/>
        <end position="260"/>
    </location>
</feature>
<evidence type="ECO:0000313" key="2">
    <source>
        <dbReference type="EMBL" id="MCB4820469.1"/>
    </source>
</evidence>
<feature type="transmembrane region" description="Helical" evidence="1">
    <location>
        <begin position="189"/>
        <end position="209"/>
    </location>
</feature>
<gene>
    <name evidence="2" type="ORF">LHA35_01820</name>
</gene>
<name>A0A9X1IAX4_9PROT</name>
<comment type="caution">
    <text evidence="2">The sequence shown here is derived from an EMBL/GenBank/DDBJ whole genome shotgun (WGS) entry which is preliminary data.</text>
</comment>
<keyword evidence="1" id="KW-0472">Membrane</keyword>
<feature type="transmembrane region" description="Helical" evidence="1">
    <location>
        <begin position="69"/>
        <end position="86"/>
    </location>
</feature>
<dbReference type="RefSeq" id="WP_226603734.1">
    <property type="nucleotide sequence ID" value="NZ_JAJAQI010000002.1"/>
</dbReference>
<feature type="transmembrane region" description="Helical" evidence="1">
    <location>
        <begin position="37"/>
        <end position="57"/>
    </location>
</feature>
<keyword evidence="1" id="KW-1133">Transmembrane helix</keyword>
<feature type="transmembrane region" description="Helical" evidence="1">
    <location>
        <begin position="122"/>
        <end position="154"/>
    </location>
</feature>
<dbReference type="Proteomes" id="UP001139311">
    <property type="component" value="Unassembled WGS sequence"/>
</dbReference>
<protein>
    <submittedName>
        <fullName evidence="2">Uncharacterized protein</fullName>
    </submittedName>
</protein>
<accession>A0A9X1IAX4</accession>
<feature type="transmembrane region" description="Helical" evidence="1">
    <location>
        <begin position="12"/>
        <end position="30"/>
    </location>
</feature>
<evidence type="ECO:0000313" key="3">
    <source>
        <dbReference type="Proteomes" id="UP001139311"/>
    </source>
</evidence>
<keyword evidence="3" id="KW-1185">Reference proteome</keyword>
<feature type="transmembrane region" description="Helical" evidence="1">
    <location>
        <begin position="216"/>
        <end position="234"/>
    </location>
</feature>
<evidence type="ECO:0000256" key="1">
    <source>
        <dbReference type="SAM" id="Phobius"/>
    </source>
</evidence>
<sequence>MSLPAHGVWPPAWDGPVAALAVALLWAGLFRLLRRPGLAALAPGIGLAAGWLLVLGLVLGSPRQLPERLPAPLLGGVLAGLALLLAGRMRGLAAGLVTGLAALGTAWWLAGGPLTQADLLRVAIPVAALLVLAAAALLGMAGAAQAAFAFALLAAGLWLGGPAGPWLVLALAGLAAGLGGLAASPGWGAAAALPVGLGLTGLVAGPVLARGAATDWTIAAAPLAALWIGPALAGRIGGRAGLLIGWVLAGGTPLLFTWLLQRMR</sequence>
<dbReference type="EMBL" id="JAJAQI010000002">
    <property type="protein sequence ID" value="MCB4820469.1"/>
    <property type="molecule type" value="Genomic_DNA"/>
</dbReference>
<feature type="transmembrane region" description="Helical" evidence="1">
    <location>
        <begin position="93"/>
        <end position="110"/>
    </location>
</feature>
<organism evidence="2 3">
    <name type="scientific">Roseicella aerolata</name>
    <dbReference type="NCBI Taxonomy" id="2883479"/>
    <lineage>
        <taxon>Bacteria</taxon>
        <taxon>Pseudomonadati</taxon>
        <taxon>Pseudomonadota</taxon>
        <taxon>Alphaproteobacteria</taxon>
        <taxon>Acetobacterales</taxon>
        <taxon>Roseomonadaceae</taxon>
        <taxon>Roseicella</taxon>
    </lineage>
</organism>
<proteinExistence type="predicted"/>
<dbReference type="AlphaFoldDB" id="A0A9X1IAX4"/>